<proteinExistence type="predicted"/>
<accession>A0A1V6P4I0</accession>
<gene>
    <name evidence="1" type="ORF">PENPOL_c001G00085</name>
</gene>
<evidence type="ECO:0000313" key="2">
    <source>
        <dbReference type="Proteomes" id="UP000191408"/>
    </source>
</evidence>
<reference evidence="2" key="1">
    <citation type="journal article" date="2017" name="Nat. Microbiol.">
        <title>Global analysis of biosynthetic gene clusters reveals vast potential of secondary metabolite production in Penicillium species.</title>
        <authorList>
            <person name="Nielsen J.C."/>
            <person name="Grijseels S."/>
            <person name="Prigent S."/>
            <person name="Ji B."/>
            <person name="Dainat J."/>
            <person name="Nielsen K.F."/>
            <person name="Frisvad J.C."/>
            <person name="Workman M."/>
            <person name="Nielsen J."/>
        </authorList>
    </citation>
    <scope>NUCLEOTIDE SEQUENCE [LARGE SCALE GENOMIC DNA]</scope>
    <source>
        <strain evidence="2">IBT 4502</strain>
    </source>
</reference>
<dbReference type="STRING" id="60169.A0A1V6P4I0"/>
<evidence type="ECO:0000313" key="1">
    <source>
        <dbReference type="EMBL" id="OQD71890.1"/>
    </source>
</evidence>
<sequence>MSQFNRNGCDYDSEGLPLSVRRYVYQGREHFSQIISVERERFRLSVDLSEYFVVFIDDSTFQNDFVDPNTIPIHGIRCTFNPQTNTLIVKIMTPEHQQVAQAINSVIYDVLIPMGLQHDILSYAEVNINVKGMSKQPDWALGPRHPPPGTAKRPRVVAEIAISQTRRRLQRDIDLWLDPSRGKVNVAIAIKASRTRPLITIDKYEWNHDNGQAQLSQNIEIRESHAGDEVRVSGGPLTIPFDHLFLRPPQSPREGDLILGREELEEIAKWVWEAQFAQF</sequence>
<dbReference type="EMBL" id="MDYM01000001">
    <property type="protein sequence ID" value="OQD71890.1"/>
    <property type="molecule type" value="Genomic_DNA"/>
</dbReference>
<comment type="caution">
    <text evidence="1">The sequence shown here is derived from an EMBL/GenBank/DDBJ whole genome shotgun (WGS) entry which is preliminary data.</text>
</comment>
<name>A0A1V6P4I0_PENPO</name>
<dbReference type="OrthoDB" id="76567at2759"/>
<dbReference type="AlphaFoldDB" id="A0A1V6P4I0"/>
<keyword evidence="2" id="KW-1185">Reference proteome</keyword>
<organism evidence="1 2">
    <name type="scientific">Penicillium polonicum</name>
    <dbReference type="NCBI Taxonomy" id="60169"/>
    <lineage>
        <taxon>Eukaryota</taxon>
        <taxon>Fungi</taxon>
        <taxon>Dikarya</taxon>
        <taxon>Ascomycota</taxon>
        <taxon>Pezizomycotina</taxon>
        <taxon>Eurotiomycetes</taxon>
        <taxon>Eurotiomycetidae</taxon>
        <taxon>Eurotiales</taxon>
        <taxon>Aspergillaceae</taxon>
        <taxon>Penicillium</taxon>
    </lineage>
</organism>
<protein>
    <submittedName>
        <fullName evidence="1">Uncharacterized protein</fullName>
    </submittedName>
</protein>
<dbReference type="Proteomes" id="UP000191408">
    <property type="component" value="Unassembled WGS sequence"/>
</dbReference>